<keyword evidence="1" id="KW-0732">Signal</keyword>
<evidence type="ECO:0000313" key="2">
    <source>
        <dbReference type="Proteomes" id="UP000504634"/>
    </source>
</evidence>
<feature type="chain" id="PRO_5026716081" evidence="1">
    <location>
        <begin position="17"/>
        <end position="99"/>
    </location>
</feature>
<dbReference type="AlphaFoldDB" id="A0A6J2T6B0"/>
<keyword evidence="2" id="KW-1185">Reference proteome</keyword>
<evidence type="ECO:0000313" key="3">
    <source>
        <dbReference type="RefSeq" id="XP_030370805.1"/>
    </source>
</evidence>
<dbReference type="Proteomes" id="UP000504634">
    <property type="component" value="Unplaced"/>
</dbReference>
<dbReference type="RefSeq" id="XP_030370805.1">
    <property type="nucleotide sequence ID" value="XM_030514945.1"/>
</dbReference>
<gene>
    <name evidence="3" type="primary">LOC115621325</name>
</gene>
<protein>
    <submittedName>
        <fullName evidence="3">Uncharacterized protein LOC115621325</fullName>
    </submittedName>
</protein>
<dbReference type="PANTHER" id="PTHR20987:SF0">
    <property type="entry name" value="CHITIN-BINDING TYPE-2 DOMAIN-CONTAINING PROTEIN-RELATED"/>
    <property type="match status" value="1"/>
</dbReference>
<dbReference type="PANTHER" id="PTHR20987">
    <property type="entry name" value="CHITIN-BINDING TYPE-2 DOMAIN-CONTAINING PROTEIN-RELATED"/>
    <property type="match status" value="1"/>
</dbReference>
<dbReference type="OrthoDB" id="7812182at2759"/>
<dbReference type="GeneID" id="115621325"/>
<accession>A0A6J2T6B0</accession>
<name>A0A6J2T6B0_DROLE</name>
<organism evidence="2 3">
    <name type="scientific">Drosophila lebanonensis</name>
    <name type="common">Fruit fly</name>
    <name type="synonym">Scaptodrosophila lebanonensis</name>
    <dbReference type="NCBI Taxonomy" id="7225"/>
    <lineage>
        <taxon>Eukaryota</taxon>
        <taxon>Metazoa</taxon>
        <taxon>Ecdysozoa</taxon>
        <taxon>Arthropoda</taxon>
        <taxon>Hexapoda</taxon>
        <taxon>Insecta</taxon>
        <taxon>Pterygota</taxon>
        <taxon>Neoptera</taxon>
        <taxon>Endopterygota</taxon>
        <taxon>Diptera</taxon>
        <taxon>Brachycera</taxon>
        <taxon>Muscomorpha</taxon>
        <taxon>Ephydroidea</taxon>
        <taxon>Drosophilidae</taxon>
        <taxon>Scaptodrosophila</taxon>
    </lineage>
</organism>
<sequence>MKCIYLFVLCLLAVNAVPLDNPTGQPGCQTEEELSVVNYRHLRNKTLYWICQEQGVPAALGQCPVAHGWLDDVKECVHFSLWYWTPTVQPPSQPAQVSA</sequence>
<reference evidence="3" key="1">
    <citation type="submission" date="2025-08" db="UniProtKB">
        <authorList>
            <consortium name="RefSeq"/>
        </authorList>
    </citation>
    <scope>IDENTIFICATION</scope>
    <source>
        <strain evidence="3">11010-0011.00</strain>
        <tissue evidence="3">Whole body</tissue>
    </source>
</reference>
<evidence type="ECO:0000256" key="1">
    <source>
        <dbReference type="SAM" id="SignalP"/>
    </source>
</evidence>
<feature type="signal peptide" evidence="1">
    <location>
        <begin position="1"/>
        <end position="16"/>
    </location>
</feature>
<proteinExistence type="predicted"/>